<proteinExistence type="predicted"/>
<dbReference type="EMBL" id="GBRH01228029">
    <property type="protein sequence ID" value="JAD69866.1"/>
    <property type="molecule type" value="Transcribed_RNA"/>
</dbReference>
<organism evidence="1">
    <name type="scientific">Arundo donax</name>
    <name type="common">Giant reed</name>
    <name type="synonym">Donax arundinaceus</name>
    <dbReference type="NCBI Taxonomy" id="35708"/>
    <lineage>
        <taxon>Eukaryota</taxon>
        <taxon>Viridiplantae</taxon>
        <taxon>Streptophyta</taxon>
        <taxon>Embryophyta</taxon>
        <taxon>Tracheophyta</taxon>
        <taxon>Spermatophyta</taxon>
        <taxon>Magnoliopsida</taxon>
        <taxon>Liliopsida</taxon>
        <taxon>Poales</taxon>
        <taxon>Poaceae</taxon>
        <taxon>PACMAD clade</taxon>
        <taxon>Arundinoideae</taxon>
        <taxon>Arundineae</taxon>
        <taxon>Arundo</taxon>
    </lineage>
</organism>
<reference evidence="1" key="2">
    <citation type="journal article" date="2015" name="Data Brief">
        <title>Shoot transcriptome of the giant reed, Arundo donax.</title>
        <authorList>
            <person name="Barrero R.A."/>
            <person name="Guerrero F.D."/>
            <person name="Moolhuijzen P."/>
            <person name="Goolsby J.A."/>
            <person name="Tidwell J."/>
            <person name="Bellgard S.E."/>
            <person name="Bellgard M.I."/>
        </authorList>
    </citation>
    <scope>NUCLEOTIDE SEQUENCE</scope>
    <source>
        <tissue evidence="1">Shoot tissue taken approximately 20 cm above the soil surface</tissue>
    </source>
</reference>
<dbReference type="AlphaFoldDB" id="A0A0A9C2Q6"/>
<accession>A0A0A9C2Q6</accession>
<evidence type="ECO:0000313" key="1">
    <source>
        <dbReference type="EMBL" id="JAD69866.1"/>
    </source>
</evidence>
<sequence length="33" mass="4001">MMRVSCKLKSEMRRMRSQLNMMVQNGRRNQNSV</sequence>
<name>A0A0A9C2Q6_ARUDO</name>
<reference evidence="1" key="1">
    <citation type="submission" date="2014-09" db="EMBL/GenBank/DDBJ databases">
        <authorList>
            <person name="Magalhaes I.L.F."/>
            <person name="Oliveira U."/>
            <person name="Santos F.R."/>
            <person name="Vidigal T.H.D.A."/>
            <person name="Brescovit A.D."/>
            <person name="Santos A.J."/>
        </authorList>
    </citation>
    <scope>NUCLEOTIDE SEQUENCE</scope>
    <source>
        <tissue evidence="1">Shoot tissue taken approximately 20 cm above the soil surface</tissue>
    </source>
</reference>
<protein>
    <submittedName>
        <fullName evidence="1">Uncharacterized protein</fullName>
    </submittedName>
</protein>